<dbReference type="EMBL" id="AZBU02000006">
    <property type="protein sequence ID" value="TKR71863.1"/>
    <property type="molecule type" value="Genomic_DNA"/>
</dbReference>
<dbReference type="AlphaFoldDB" id="A0A4U5MRA0"/>
<organism evidence="1 2">
    <name type="scientific">Steinernema carpocapsae</name>
    <name type="common">Entomopathogenic nematode</name>
    <dbReference type="NCBI Taxonomy" id="34508"/>
    <lineage>
        <taxon>Eukaryota</taxon>
        <taxon>Metazoa</taxon>
        <taxon>Ecdysozoa</taxon>
        <taxon>Nematoda</taxon>
        <taxon>Chromadorea</taxon>
        <taxon>Rhabditida</taxon>
        <taxon>Tylenchina</taxon>
        <taxon>Panagrolaimomorpha</taxon>
        <taxon>Strongyloidoidea</taxon>
        <taxon>Steinernematidae</taxon>
        <taxon>Steinernema</taxon>
    </lineage>
</organism>
<name>A0A4U5MRA0_STECR</name>
<dbReference type="Proteomes" id="UP000298663">
    <property type="component" value="Unassembled WGS sequence"/>
</dbReference>
<reference evidence="1 2" key="2">
    <citation type="journal article" date="2019" name="G3 (Bethesda)">
        <title>Hybrid Assembly of the Genome of the Entomopathogenic Nematode Steinernema carpocapsae Identifies the X-Chromosome.</title>
        <authorList>
            <person name="Serra L."/>
            <person name="Macchietto M."/>
            <person name="Macias-Munoz A."/>
            <person name="McGill C.J."/>
            <person name="Rodriguez I.M."/>
            <person name="Rodriguez B."/>
            <person name="Murad R."/>
            <person name="Mortazavi A."/>
        </authorList>
    </citation>
    <scope>NUCLEOTIDE SEQUENCE [LARGE SCALE GENOMIC DNA]</scope>
    <source>
        <strain evidence="1 2">ALL</strain>
    </source>
</reference>
<keyword evidence="2" id="KW-1185">Reference proteome</keyword>
<protein>
    <submittedName>
        <fullName evidence="1">Uncharacterized protein</fullName>
    </submittedName>
</protein>
<accession>A0A4U5MRA0</accession>
<comment type="caution">
    <text evidence="1">The sequence shown here is derived from an EMBL/GenBank/DDBJ whole genome shotgun (WGS) entry which is preliminary data.</text>
</comment>
<evidence type="ECO:0000313" key="2">
    <source>
        <dbReference type="Proteomes" id="UP000298663"/>
    </source>
</evidence>
<reference evidence="1 2" key="1">
    <citation type="journal article" date="2015" name="Genome Biol.">
        <title>Comparative genomics of Steinernema reveals deeply conserved gene regulatory networks.</title>
        <authorList>
            <person name="Dillman A.R."/>
            <person name="Macchietto M."/>
            <person name="Porter C.F."/>
            <person name="Rogers A."/>
            <person name="Williams B."/>
            <person name="Antoshechkin I."/>
            <person name="Lee M.M."/>
            <person name="Goodwin Z."/>
            <person name="Lu X."/>
            <person name="Lewis E.E."/>
            <person name="Goodrich-Blair H."/>
            <person name="Stock S.P."/>
            <person name="Adams B.J."/>
            <person name="Sternberg P.W."/>
            <person name="Mortazavi A."/>
        </authorList>
    </citation>
    <scope>NUCLEOTIDE SEQUENCE [LARGE SCALE GENOMIC DNA]</scope>
    <source>
        <strain evidence="1 2">ALL</strain>
    </source>
</reference>
<proteinExistence type="predicted"/>
<sequence>MMLRVSTYNHLVHREFLIFGKCSTEPTSHRKSSFSDNWVLVVVLHSFLSIRLFDFSCFILLHIAEKRSSSGDS</sequence>
<gene>
    <name evidence="1" type="ORF">L596_019396</name>
</gene>
<evidence type="ECO:0000313" key="1">
    <source>
        <dbReference type="EMBL" id="TKR71863.1"/>
    </source>
</evidence>